<accession>A0ABS3KLG1</accession>
<dbReference type="EMBL" id="JACTNG010000001">
    <property type="protein sequence ID" value="MBO1077852.1"/>
    <property type="molecule type" value="Genomic_DNA"/>
</dbReference>
<feature type="chain" id="PRO_5045048750" evidence="1">
    <location>
        <begin position="31"/>
        <end position="400"/>
    </location>
</feature>
<evidence type="ECO:0000313" key="2">
    <source>
        <dbReference type="EMBL" id="MBO1077852.1"/>
    </source>
</evidence>
<gene>
    <name evidence="2" type="ORF">IAI61_02330</name>
</gene>
<name>A0ABS3KLG1_9PROT</name>
<dbReference type="PROSITE" id="PS51318">
    <property type="entry name" value="TAT"/>
    <property type="match status" value="1"/>
</dbReference>
<organism evidence="2 3">
    <name type="scientific">Roseomonas haemaphysalidis</name>
    <dbReference type="NCBI Taxonomy" id="2768162"/>
    <lineage>
        <taxon>Bacteria</taxon>
        <taxon>Pseudomonadati</taxon>
        <taxon>Pseudomonadota</taxon>
        <taxon>Alphaproteobacteria</taxon>
        <taxon>Acetobacterales</taxon>
        <taxon>Roseomonadaceae</taxon>
        <taxon>Roseomonas</taxon>
    </lineage>
</organism>
<dbReference type="Proteomes" id="UP001518989">
    <property type="component" value="Unassembled WGS sequence"/>
</dbReference>
<proteinExistence type="predicted"/>
<dbReference type="PANTHER" id="PTHR42779">
    <property type="entry name" value="PROTEIN YNJB"/>
    <property type="match status" value="1"/>
</dbReference>
<keyword evidence="1" id="KW-0732">Signal</keyword>
<dbReference type="Gene3D" id="3.40.190.10">
    <property type="entry name" value="Periplasmic binding protein-like II"/>
    <property type="match status" value="2"/>
</dbReference>
<evidence type="ECO:0000313" key="3">
    <source>
        <dbReference type="Proteomes" id="UP001518989"/>
    </source>
</evidence>
<sequence>MRDLSLPRRAVVGGLAAATVLATARRPAQAAALPPMPRSPVAISVMDVSGALALHQRAFDDYRAAKRDAVSRITFVKAPAPELAAKIKAQQDAGRSDLDLVLTGSDGLASGLALNLWQRILPDYAEKFPDLEANYQPAALKLHREQGAGFGVVCSYYPSGPLLEYMPARVPEVPQTAEELLAWAKSRPGKFMYARPTNSGPGRTFMMGLPYLLGDRDPKDPINGWDKTWAYLQELGQYIETYPSGTGVTMRELGDGTRDMIVSTTGWDINPRALGIVPKEARVSILKGHHWVSDANYMVVPKGLPPERLAVVLDMMAFVLQPKMQAYAYDEGYLYPGPAVKDVGLDLAPPESRKVIEEFGRPEYAAMIADHPIELPLKPDQMVLAFRRWDETVGSRTMRR</sequence>
<comment type="caution">
    <text evidence="2">The sequence shown here is derived from an EMBL/GenBank/DDBJ whole genome shotgun (WGS) entry which is preliminary data.</text>
</comment>
<keyword evidence="3" id="KW-1185">Reference proteome</keyword>
<reference evidence="2 3" key="1">
    <citation type="submission" date="2020-09" db="EMBL/GenBank/DDBJ databases">
        <title>Roseomonas.</title>
        <authorList>
            <person name="Zhu W."/>
        </authorList>
    </citation>
    <scope>NUCLEOTIDE SEQUENCE [LARGE SCALE GENOMIC DNA]</scope>
    <source>
        <strain evidence="2 3">573</strain>
    </source>
</reference>
<protein>
    <submittedName>
        <fullName evidence="2">Extracellular solute-binding protein</fullName>
    </submittedName>
</protein>
<dbReference type="PANTHER" id="PTHR42779:SF1">
    <property type="entry name" value="PROTEIN YNJB"/>
    <property type="match status" value="1"/>
</dbReference>
<dbReference type="InterPro" id="IPR006311">
    <property type="entry name" value="TAT_signal"/>
</dbReference>
<dbReference type="Pfam" id="PF13416">
    <property type="entry name" value="SBP_bac_8"/>
    <property type="match status" value="1"/>
</dbReference>
<dbReference type="RefSeq" id="WP_207415248.1">
    <property type="nucleotide sequence ID" value="NZ_CP061179.1"/>
</dbReference>
<feature type="signal peptide" evidence="1">
    <location>
        <begin position="1"/>
        <end position="30"/>
    </location>
</feature>
<dbReference type="InterPro" id="IPR006059">
    <property type="entry name" value="SBP"/>
</dbReference>
<evidence type="ECO:0000256" key="1">
    <source>
        <dbReference type="SAM" id="SignalP"/>
    </source>
</evidence>
<dbReference type="SUPFAM" id="SSF53850">
    <property type="entry name" value="Periplasmic binding protein-like II"/>
    <property type="match status" value="1"/>
</dbReference>